<keyword evidence="3 5" id="KW-1133">Transmembrane helix</keyword>
<proteinExistence type="predicted"/>
<evidence type="ECO:0000256" key="5">
    <source>
        <dbReference type="SAM" id="Phobius"/>
    </source>
</evidence>
<feature type="transmembrane region" description="Helical" evidence="5">
    <location>
        <begin position="594"/>
        <end position="615"/>
    </location>
</feature>
<feature type="transmembrane region" description="Helical" evidence="5">
    <location>
        <begin position="181"/>
        <end position="203"/>
    </location>
</feature>
<feature type="domain" description="NFD4 C-terminal" evidence="7">
    <location>
        <begin position="391"/>
        <end position="552"/>
    </location>
</feature>
<dbReference type="PANTHER" id="PTHR21576:SF84">
    <property type="entry name" value="FAMILY PROTEIN, PUTATIVE, EXPRESSED-RELATED"/>
    <property type="match status" value="1"/>
</dbReference>
<feature type="transmembrane region" description="Helical" evidence="5">
    <location>
        <begin position="215"/>
        <end position="236"/>
    </location>
</feature>
<protein>
    <recommendedName>
        <fullName evidence="10">Nodulin-like domain-containing protein</fullName>
    </recommendedName>
</protein>
<name>A0A8T2SDJ6_CERRI</name>
<evidence type="ECO:0000259" key="7">
    <source>
        <dbReference type="Pfam" id="PF23262"/>
    </source>
</evidence>
<keyword evidence="4 5" id="KW-0472">Membrane</keyword>
<evidence type="ECO:0000313" key="8">
    <source>
        <dbReference type="EMBL" id="KAH7316221.1"/>
    </source>
</evidence>
<feature type="transmembrane region" description="Helical" evidence="5">
    <location>
        <begin position="154"/>
        <end position="175"/>
    </location>
</feature>
<dbReference type="Proteomes" id="UP000825935">
    <property type="component" value="Chromosome 21"/>
</dbReference>
<dbReference type="Gene3D" id="1.20.1250.20">
    <property type="entry name" value="MFS general substrate transporter like domains"/>
    <property type="match status" value="2"/>
</dbReference>
<sequence>MQPNAVSLMSRQFAWRLLKGRWMMMVVSLYILAFAGGPYVFGIYSQVIKSELNYDEETIESLSFFKDLGNNVGIVSGLLNEILPAWIVLAVGSCMNMFGFLMIWLAVTHRIAQPPLWQMYLYMTIGSNSMSFFNTGVVVTCVKNFPESRGEVLGLVKGVIGLSTAILTQIYHAVYAQNTKGMILLLGWLPSLVTFVFMFLVRPLKPVEDKREGKYFFHFLYLALLLAAFLTLIIIVENQLHLTPIAYKFIGASILAMVVLNVVVGIRAERNAALADQYGNETKGEVVMKCASKKLGLVHDICATQKGHTVLEGLAVRPDKDDLAASWMVRNEALAVSSEQSSVKGGAKNTDTVNTVGGIAVSGYKALLRKAAWFYQTWPERGDDFSIPHALLSLDMWIIFVVAVCGIGATLTAIDSVGQIGQSLGYSDVSISTCVSLISIWNFLGRAGSGYLSETLLRRYRFPRTLLLMAVIALSCAGHLLIAFPVSGALYIASIIEGLSFGAQWPLLFAIISELFGLKYYATLYNVAPLAAPLGSYLMKVRVAGFLYDREAVSQQRQLPPAAVKHFNYMATVHAANSAGEHELLCLGPSCFRLAFLIMTFITAVGTIIAGWLVLRTHAFYRNPRSAIESAAPDDSEKPSRQEHHS</sequence>
<dbReference type="SUPFAM" id="SSF103473">
    <property type="entry name" value="MFS general substrate transporter"/>
    <property type="match status" value="2"/>
</dbReference>
<dbReference type="GO" id="GO:0016020">
    <property type="term" value="C:membrane"/>
    <property type="evidence" value="ECO:0007669"/>
    <property type="project" value="UniProtKB-SubCell"/>
</dbReference>
<keyword evidence="9" id="KW-1185">Reference proteome</keyword>
<evidence type="ECO:0000256" key="3">
    <source>
        <dbReference type="ARBA" id="ARBA00022989"/>
    </source>
</evidence>
<feature type="transmembrane region" description="Helical" evidence="5">
    <location>
        <begin position="426"/>
        <end position="444"/>
    </location>
</feature>
<evidence type="ECO:0008006" key="10">
    <source>
        <dbReference type="Google" id="ProtNLM"/>
    </source>
</evidence>
<feature type="transmembrane region" description="Helical" evidence="5">
    <location>
        <begin position="465"/>
        <end position="484"/>
    </location>
</feature>
<feature type="transmembrane region" description="Helical" evidence="5">
    <location>
        <begin position="490"/>
        <end position="513"/>
    </location>
</feature>
<dbReference type="OrthoDB" id="410267at2759"/>
<feature type="transmembrane region" description="Helical" evidence="5">
    <location>
        <begin position="391"/>
        <end position="414"/>
    </location>
</feature>
<gene>
    <name evidence="8" type="ORF">KP509_21G083600</name>
</gene>
<feature type="transmembrane region" description="Helical" evidence="5">
    <location>
        <begin position="520"/>
        <end position="539"/>
    </location>
</feature>
<keyword evidence="2 5" id="KW-0812">Transmembrane</keyword>
<feature type="transmembrane region" description="Helical" evidence="5">
    <location>
        <begin position="119"/>
        <end position="142"/>
    </location>
</feature>
<organism evidence="8 9">
    <name type="scientific">Ceratopteris richardii</name>
    <name type="common">Triangle waterfern</name>
    <dbReference type="NCBI Taxonomy" id="49495"/>
    <lineage>
        <taxon>Eukaryota</taxon>
        <taxon>Viridiplantae</taxon>
        <taxon>Streptophyta</taxon>
        <taxon>Embryophyta</taxon>
        <taxon>Tracheophyta</taxon>
        <taxon>Polypodiopsida</taxon>
        <taxon>Polypodiidae</taxon>
        <taxon>Polypodiales</taxon>
        <taxon>Pteridineae</taxon>
        <taxon>Pteridaceae</taxon>
        <taxon>Parkerioideae</taxon>
        <taxon>Ceratopteris</taxon>
    </lineage>
</organism>
<dbReference type="OMA" id="FNEDAKM"/>
<evidence type="ECO:0000259" key="6">
    <source>
        <dbReference type="Pfam" id="PF06813"/>
    </source>
</evidence>
<feature type="transmembrane region" description="Helical" evidence="5">
    <location>
        <begin position="86"/>
        <end position="107"/>
    </location>
</feature>
<dbReference type="AlphaFoldDB" id="A0A8T2SDJ6"/>
<dbReference type="InterPro" id="IPR056555">
    <property type="entry name" value="NFD4_C"/>
</dbReference>
<evidence type="ECO:0000256" key="1">
    <source>
        <dbReference type="ARBA" id="ARBA00004141"/>
    </source>
</evidence>
<dbReference type="Pfam" id="PF06813">
    <property type="entry name" value="Nodulin-like"/>
    <property type="match status" value="1"/>
</dbReference>
<dbReference type="EMBL" id="CM035426">
    <property type="protein sequence ID" value="KAH7316221.1"/>
    <property type="molecule type" value="Genomic_DNA"/>
</dbReference>
<comment type="caution">
    <text evidence="8">The sequence shown here is derived from an EMBL/GenBank/DDBJ whole genome shotgun (WGS) entry which is preliminary data.</text>
</comment>
<evidence type="ECO:0000256" key="2">
    <source>
        <dbReference type="ARBA" id="ARBA00022692"/>
    </source>
</evidence>
<dbReference type="CDD" id="cd17354">
    <property type="entry name" value="MFS_Mch1p_like"/>
    <property type="match status" value="1"/>
</dbReference>
<dbReference type="PANTHER" id="PTHR21576">
    <property type="entry name" value="UNCHARACTERIZED NODULIN-LIKE PROTEIN"/>
    <property type="match status" value="1"/>
</dbReference>
<reference evidence="8" key="1">
    <citation type="submission" date="2021-08" db="EMBL/GenBank/DDBJ databases">
        <title>WGS assembly of Ceratopteris richardii.</title>
        <authorList>
            <person name="Marchant D.B."/>
            <person name="Chen G."/>
            <person name="Jenkins J."/>
            <person name="Shu S."/>
            <person name="Leebens-Mack J."/>
            <person name="Grimwood J."/>
            <person name="Schmutz J."/>
            <person name="Soltis P."/>
            <person name="Soltis D."/>
            <person name="Chen Z.-H."/>
        </authorList>
    </citation>
    <scope>NUCLEOTIDE SEQUENCE</scope>
    <source>
        <strain evidence="8">Whitten #5841</strain>
        <tissue evidence="8">Leaf</tissue>
    </source>
</reference>
<accession>A0A8T2SDJ6</accession>
<comment type="subcellular location">
    <subcellularLocation>
        <location evidence="1">Membrane</location>
        <topology evidence="1">Multi-pass membrane protein</topology>
    </subcellularLocation>
</comment>
<feature type="transmembrane region" description="Helical" evidence="5">
    <location>
        <begin position="20"/>
        <end position="41"/>
    </location>
</feature>
<evidence type="ECO:0000313" key="9">
    <source>
        <dbReference type="Proteomes" id="UP000825935"/>
    </source>
</evidence>
<dbReference type="InterPro" id="IPR010658">
    <property type="entry name" value="Nodulin-like"/>
</dbReference>
<evidence type="ECO:0000256" key="4">
    <source>
        <dbReference type="ARBA" id="ARBA00023136"/>
    </source>
</evidence>
<dbReference type="Pfam" id="PF23262">
    <property type="entry name" value="NFD4_C"/>
    <property type="match status" value="1"/>
</dbReference>
<dbReference type="InterPro" id="IPR036259">
    <property type="entry name" value="MFS_trans_sf"/>
</dbReference>
<feature type="domain" description="Nodulin-like" evidence="6">
    <location>
        <begin position="21"/>
        <end position="264"/>
    </location>
</feature>
<feature type="transmembrane region" description="Helical" evidence="5">
    <location>
        <begin position="242"/>
        <end position="264"/>
    </location>
</feature>